<dbReference type="Proteomes" id="UP000637002">
    <property type="component" value="Unassembled WGS sequence"/>
</dbReference>
<dbReference type="SUPFAM" id="SSF55811">
    <property type="entry name" value="Nudix"/>
    <property type="match status" value="1"/>
</dbReference>
<proteinExistence type="predicted"/>
<sequence>MSAALSEDAAVIGVDRLDVRVEDRRWTWADENRSAIEAHWAELVRHRPRLFNGQVLIAQRPVIAGGLYRTTYFPVDYASFVSWRDFGWPDRNVVNGFAMAALRGADGAYVAGIMGAHTANAGAIYFAAGTPDLGDVLPDGRLDLPGSVVRELEEETGVAEREVTLAPSWHVVVDGCRMALMREAVSPLPAAALAARIDAFIAADPGAELAGTRIIRSPADIDEAQMPAFMGLYLRAVFGNGR</sequence>
<keyword evidence="2" id="KW-1185">Reference proteome</keyword>
<evidence type="ECO:0000313" key="1">
    <source>
        <dbReference type="EMBL" id="GGC90874.1"/>
    </source>
</evidence>
<reference evidence="1" key="1">
    <citation type="journal article" date="2014" name="Int. J. Syst. Evol. Microbiol.">
        <title>Complete genome sequence of Corynebacterium casei LMG S-19264T (=DSM 44701T), isolated from a smear-ripened cheese.</title>
        <authorList>
            <consortium name="US DOE Joint Genome Institute (JGI-PGF)"/>
            <person name="Walter F."/>
            <person name="Albersmeier A."/>
            <person name="Kalinowski J."/>
            <person name="Ruckert C."/>
        </authorList>
    </citation>
    <scope>NUCLEOTIDE SEQUENCE</scope>
    <source>
        <strain evidence="1">CGMCC 1.12919</strain>
    </source>
</reference>
<comment type="caution">
    <text evidence="1">The sequence shown here is derived from an EMBL/GenBank/DDBJ whole genome shotgun (WGS) entry which is preliminary data.</text>
</comment>
<dbReference type="RefSeq" id="WP_188612445.1">
    <property type="nucleotide sequence ID" value="NZ_BMGG01000011.1"/>
</dbReference>
<dbReference type="AlphaFoldDB" id="A0A916XPY8"/>
<organism evidence="1 2">
    <name type="scientific">Chelatococcus reniformis</name>
    <dbReference type="NCBI Taxonomy" id="1494448"/>
    <lineage>
        <taxon>Bacteria</taxon>
        <taxon>Pseudomonadati</taxon>
        <taxon>Pseudomonadota</taxon>
        <taxon>Alphaproteobacteria</taxon>
        <taxon>Hyphomicrobiales</taxon>
        <taxon>Chelatococcaceae</taxon>
        <taxon>Chelatococcus</taxon>
    </lineage>
</organism>
<dbReference type="InterPro" id="IPR015797">
    <property type="entry name" value="NUDIX_hydrolase-like_dom_sf"/>
</dbReference>
<accession>A0A916XPY8</accession>
<dbReference type="EMBL" id="BMGG01000011">
    <property type="protein sequence ID" value="GGC90874.1"/>
    <property type="molecule type" value="Genomic_DNA"/>
</dbReference>
<protein>
    <recommendedName>
        <fullName evidence="3">NUDIX hydrolase</fullName>
    </recommendedName>
</protein>
<name>A0A916XPY8_9HYPH</name>
<evidence type="ECO:0008006" key="3">
    <source>
        <dbReference type="Google" id="ProtNLM"/>
    </source>
</evidence>
<evidence type="ECO:0000313" key="2">
    <source>
        <dbReference type="Proteomes" id="UP000637002"/>
    </source>
</evidence>
<reference evidence="1" key="2">
    <citation type="submission" date="2020-09" db="EMBL/GenBank/DDBJ databases">
        <authorList>
            <person name="Sun Q."/>
            <person name="Zhou Y."/>
        </authorList>
    </citation>
    <scope>NUCLEOTIDE SEQUENCE</scope>
    <source>
        <strain evidence="1">CGMCC 1.12919</strain>
    </source>
</reference>
<gene>
    <name evidence="1" type="ORF">GCM10010994_55840</name>
</gene>